<evidence type="ECO:0000256" key="2">
    <source>
        <dbReference type="SAM" id="SignalP"/>
    </source>
</evidence>
<feature type="region of interest" description="Disordered" evidence="1">
    <location>
        <begin position="546"/>
        <end position="575"/>
    </location>
</feature>
<dbReference type="Pfam" id="PF00149">
    <property type="entry name" value="Metallophos"/>
    <property type="match status" value="1"/>
</dbReference>
<dbReference type="Proteomes" id="UP000484885">
    <property type="component" value="Unassembled WGS sequence"/>
</dbReference>
<evidence type="ECO:0000256" key="1">
    <source>
        <dbReference type="SAM" id="MobiDB-lite"/>
    </source>
</evidence>
<dbReference type="EMBL" id="JAAGSC010000043">
    <property type="protein sequence ID" value="NDY96649.1"/>
    <property type="molecule type" value="Genomic_DNA"/>
</dbReference>
<dbReference type="GO" id="GO:0016787">
    <property type="term" value="F:hydrolase activity"/>
    <property type="evidence" value="ECO:0007669"/>
    <property type="project" value="InterPro"/>
</dbReference>
<reference evidence="5 6" key="1">
    <citation type="submission" date="2020-02" db="EMBL/GenBank/DDBJ databases">
        <authorList>
            <person name="Zhang X.-Y."/>
        </authorList>
    </citation>
    <scope>NUCLEOTIDE SEQUENCE [LARGE SCALE GENOMIC DNA]</scope>
    <source>
        <strain evidence="5 6">C33</strain>
    </source>
</reference>
<protein>
    <submittedName>
        <fullName evidence="5">Metallophosphoesterase</fullName>
    </submittedName>
</protein>
<dbReference type="InterPro" id="IPR029052">
    <property type="entry name" value="Metallo-depent_PP-like"/>
</dbReference>
<dbReference type="SUPFAM" id="SSF56300">
    <property type="entry name" value="Metallo-dependent phosphatases"/>
    <property type="match status" value="1"/>
</dbReference>
<dbReference type="InterPro" id="IPR051918">
    <property type="entry name" value="STPP_CPPED1"/>
</dbReference>
<dbReference type="RefSeq" id="WP_164212033.1">
    <property type="nucleotide sequence ID" value="NZ_JAAGSC010000043.1"/>
</dbReference>
<dbReference type="AlphaFoldDB" id="A0A845VHI3"/>
<organism evidence="5 6">
    <name type="scientific">Wenzhouxiangella limi</name>
    <dbReference type="NCBI Taxonomy" id="2707351"/>
    <lineage>
        <taxon>Bacteria</taxon>
        <taxon>Pseudomonadati</taxon>
        <taxon>Pseudomonadota</taxon>
        <taxon>Gammaproteobacteria</taxon>
        <taxon>Chromatiales</taxon>
        <taxon>Wenzhouxiangellaceae</taxon>
        <taxon>Wenzhouxiangella</taxon>
    </lineage>
</organism>
<dbReference type="PANTHER" id="PTHR43143">
    <property type="entry name" value="METALLOPHOSPHOESTERASE, CALCINEURIN SUPERFAMILY"/>
    <property type="match status" value="1"/>
</dbReference>
<evidence type="ECO:0000313" key="6">
    <source>
        <dbReference type="Proteomes" id="UP000484885"/>
    </source>
</evidence>
<keyword evidence="2" id="KW-0732">Signal</keyword>
<dbReference type="InterPro" id="IPR013783">
    <property type="entry name" value="Ig-like_fold"/>
</dbReference>
<evidence type="ECO:0000259" key="3">
    <source>
        <dbReference type="Pfam" id="PF00149"/>
    </source>
</evidence>
<evidence type="ECO:0000259" key="4">
    <source>
        <dbReference type="Pfam" id="PF16370"/>
    </source>
</evidence>
<dbReference type="Pfam" id="PF16370">
    <property type="entry name" value="MetallophosC"/>
    <property type="match status" value="1"/>
</dbReference>
<sequence length="632" mass="69811">MHSRLLKTLPGLGFFMLLATAQAGDTVSGHVFHDLNGDGLRQPGEPGVAGVLVSNGLELVETTADGAWVLPAREDMDLSVVQPSGWRVPVDERQIPQFAFSYKAGGTPEALRFGGLPDPGPLPETVDFALQPAPAGETFRCAVIGDSQTYSNQEVGFFRSSIVSDLLDEGLEAGDCMIYVGDVVGDDLDLLDRLLAAGATVGVPQWLVFGNHDLDFDATDPAHSGDSWRRMVKPTYYAFEIGQATFVVLNNVVYPCGESDAARPGREFCLGDRPRYNGRVPETQMQWLANLLDHIPQDRLIVLLHHVPLVSFSDADRPVHQTDNSAEIHALLEGRPALSLAGHTHTLENLEPGEWYAGWQENVGVGPLPFRHIVAGAASGAWWQGNFDIDGIPMALQRMGGPKGLVMLDFDGADYRERYRGARMDPRRGQWVSLNTPAFRDWHETLNAWMEQPEEERDPVPPVSVHDLPDEFMVTLDDLAEGVYLTANVWLGSRSTRVRARLGEGEWFELERTQAGQGEAPLTGALYADPFSVRRQASDARRAIVSRSGDPGTQGYESFKGRRNQGVPRPQGRSLGDRNVHLWRVRLPASLPVGMHALTVESWDRSGRRLVDRQVLEVVERRPPRFWSDAGW</sequence>
<dbReference type="Gene3D" id="2.60.40.10">
    <property type="entry name" value="Immunoglobulins"/>
    <property type="match status" value="1"/>
</dbReference>
<name>A0A845VHI3_9GAMM</name>
<dbReference type="InterPro" id="IPR004843">
    <property type="entry name" value="Calcineurin-like_PHP"/>
</dbReference>
<proteinExistence type="predicted"/>
<gene>
    <name evidence="5" type="ORF">G3I74_13005</name>
</gene>
<feature type="domain" description="Calcineurin-like phosphoesterase C-terminal" evidence="4">
    <location>
        <begin position="374"/>
        <end position="538"/>
    </location>
</feature>
<feature type="chain" id="PRO_5032320125" evidence="2">
    <location>
        <begin position="24"/>
        <end position="632"/>
    </location>
</feature>
<dbReference type="PANTHER" id="PTHR43143:SF6">
    <property type="entry name" value="BLL3016 PROTEIN"/>
    <property type="match status" value="1"/>
</dbReference>
<dbReference type="InterPro" id="IPR032288">
    <property type="entry name" value="Metallophos_C"/>
</dbReference>
<feature type="domain" description="Calcineurin-like phosphoesterase" evidence="3">
    <location>
        <begin position="140"/>
        <end position="346"/>
    </location>
</feature>
<evidence type="ECO:0000313" key="5">
    <source>
        <dbReference type="EMBL" id="NDY96649.1"/>
    </source>
</evidence>
<keyword evidence="6" id="KW-1185">Reference proteome</keyword>
<feature type="signal peptide" evidence="2">
    <location>
        <begin position="1"/>
        <end position="23"/>
    </location>
</feature>
<dbReference type="Gene3D" id="3.60.21.10">
    <property type="match status" value="1"/>
</dbReference>
<comment type="caution">
    <text evidence="5">The sequence shown here is derived from an EMBL/GenBank/DDBJ whole genome shotgun (WGS) entry which is preliminary data.</text>
</comment>
<accession>A0A845VHI3</accession>